<dbReference type="FunFam" id="3.40.50.720:FF:000338">
    <property type="entry name" value="3-oxoacyl-ACP reductase FabG"/>
    <property type="match status" value="1"/>
</dbReference>
<reference evidence="3 4" key="1">
    <citation type="submission" date="2013-10" db="EMBL/GenBank/DDBJ databases">
        <title>The Genome Sequence of Acinetobacter brisouii CIP 110357.</title>
        <authorList>
            <consortium name="The Broad Institute Genomics Platform"/>
            <consortium name="The Broad Institute Genome Sequencing Center for Infectious Disease"/>
            <person name="Cerqueira G."/>
            <person name="Feldgarden M."/>
            <person name="Courvalin P."/>
            <person name="Grillot-Courvalin C."/>
            <person name="Clermont D."/>
            <person name="Rocha E."/>
            <person name="Yoon E.-J."/>
            <person name="Nemec A."/>
            <person name="Young S.K."/>
            <person name="Zeng Q."/>
            <person name="Gargeya S."/>
            <person name="Fitzgerald M."/>
            <person name="Abouelleil A."/>
            <person name="Alvarado L."/>
            <person name="Berlin A.M."/>
            <person name="Chapman S.B."/>
            <person name="Gainer-Dewar J."/>
            <person name="Goldberg J."/>
            <person name="Gnerre S."/>
            <person name="Griggs A."/>
            <person name="Gujja S."/>
            <person name="Hansen M."/>
            <person name="Howarth C."/>
            <person name="Imamovic A."/>
            <person name="Ireland A."/>
            <person name="Larimer J."/>
            <person name="McCowan C."/>
            <person name="Murphy C."/>
            <person name="Pearson M."/>
            <person name="Poon T.W."/>
            <person name="Priest M."/>
            <person name="Roberts A."/>
            <person name="Saif S."/>
            <person name="Shea T."/>
            <person name="Sykes S."/>
            <person name="Wortman J."/>
            <person name="Nusbaum C."/>
            <person name="Birren B."/>
        </authorList>
    </citation>
    <scope>NUCLEOTIDE SEQUENCE [LARGE SCALE GENOMIC DNA]</scope>
    <source>
        <strain evidence="3 4">CIP 110357</strain>
    </source>
</reference>
<evidence type="ECO:0000259" key="2">
    <source>
        <dbReference type="SMART" id="SM00822"/>
    </source>
</evidence>
<dbReference type="InterPro" id="IPR002347">
    <property type="entry name" value="SDR_fam"/>
</dbReference>
<comment type="caution">
    <text evidence="3">The sequence shown here is derived from an EMBL/GenBank/DDBJ whole genome shotgun (WGS) entry which is preliminary data.</text>
</comment>
<dbReference type="SMART" id="SM00822">
    <property type="entry name" value="PKS_KR"/>
    <property type="match status" value="1"/>
</dbReference>
<dbReference type="NCBIfam" id="NF006110">
    <property type="entry name" value="PRK08261.1"/>
    <property type="match status" value="1"/>
</dbReference>
<dbReference type="RefSeq" id="WP_004901396.1">
    <property type="nucleotide sequence ID" value="NZ_BBTI01000012.1"/>
</dbReference>
<dbReference type="PRINTS" id="PR00081">
    <property type="entry name" value="GDHRDH"/>
</dbReference>
<dbReference type="OrthoDB" id="9804774at2"/>
<evidence type="ECO:0000256" key="1">
    <source>
        <dbReference type="ARBA" id="ARBA00006484"/>
    </source>
</evidence>
<accession>V2VWC8</accession>
<sequence length="463" mass="49370">MTDQYQHFFKTPIGKFVIKHLGLPAPVVLERYRTATPVVQGAVLLGTTPQAVFTASILDTLRQIHANTYIVDDAELITQAEQADLDVSIFLAEYSTQKFKALVFDASGIRSTEQLKAVYAFFHPLMRQVQLSGRVIILGLNPDKADSVAQAIAQRALVGFVKSLGKELRKGITAQLVYVDPDAADNLASTLRFFLSPRSAYVSGQVVQVQKADVVAVDWAKPLAGKTALVTGASRGIGEAIAHVLARDGAHVICLDVEQQQADLDRVAQSIGGSTLALDITTADAGEKIAEACQQHGGLDILVHNAGVTRDKTLANMKEQLWDMVININLSAAERINDYLLEHDAFNAHGRIVCVSSISGIAGNLGQTNYATSKAGVIGLVKYTAPHLKNGMTINAVAPGFIETQMTAAIPFAIREAGRRMNAMSQGGLPVDVAETIAWFATAASSGVNANIVRVCGQSLLGA</sequence>
<keyword evidence="4" id="KW-1185">Reference proteome</keyword>
<comment type="similarity">
    <text evidence="1">Belongs to the short-chain dehydrogenases/reductases (SDR) family.</text>
</comment>
<dbReference type="PRINTS" id="PR00080">
    <property type="entry name" value="SDRFAMILY"/>
</dbReference>
<dbReference type="STRING" id="396323.VH98_03845"/>
<proteinExistence type="inferred from homology"/>
<dbReference type="HOGENOM" id="CLU_047208_0_0_6"/>
<dbReference type="Pfam" id="PF13561">
    <property type="entry name" value="adh_short_C2"/>
    <property type="match status" value="1"/>
</dbReference>
<dbReference type="EMBL" id="AYEU01000004">
    <property type="protein sequence ID" value="ESK52059.1"/>
    <property type="molecule type" value="Genomic_DNA"/>
</dbReference>
<dbReference type="InterPro" id="IPR057326">
    <property type="entry name" value="KR_dom"/>
</dbReference>
<dbReference type="PANTHER" id="PTHR42760">
    <property type="entry name" value="SHORT-CHAIN DEHYDROGENASES/REDUCTASES FAMILY MEMBER"/>
    <property type="match status" value="1"/>
</dbReference>
<dbReference type="PATRIC" id="fig|1341683.3.peg.1145"/>
<dbReference type="AlphaFoldDB" id="V2VWC8"/>
<evidence type="ECO:0000313" key="3">
    <source>
        <dbReference type="EMBL" id="ESK52059.1"/>
    </source>
</evidence>
<name>V2VWC8_9GAMM</name>
<dbReference type="PANTHER" id="PTHR42760:SF78">
    <property type="entry name" value="3-OXOACYL-[ACYL-CARRIER-PROTEIN] REDUCTASE [NADH]"/>
    <property type="match status" value="1"/>
</dbReference>
<organism evidence="3 4">
    <name type="scientific">Acinetobacter brisouii CIP 110357</name>
    <dbReference type="NCBI Taxonomy" id="1341683"/>
    <lineage>
        <taxon>Bacteria</taxon>
        <taxon>Pseudomonadati</taxon>
        <taxon>Pseudomonadota</taxon>
        <taxon>Gammaproteobacteria</taxon>
        <taxon>Moraxellales</taxon>
        <taxon>Moraxellaceae</taxon>
        <taxon>Acinetobacter</taxon>
    </lineage>
</organism>
<protein>
    <recommendedName>
        <fullName evidence="2">Ketoreductase domain-containing protein</fullName>
    </recommendedName>
</protein>
<evidence type="ECO:0000313" key="4">
    <source>
        <dbReference type="Proteomes" id="UP000018418"/>
    </source>
</evidence>
<dbReference type="Proteomes" id="UP000018418">
    <property type="component" value="Unassembled WGS sequence"/>
</dbReference>
<dbReference type="InterPro" id="IPR036291">
    <property type="entry name" value="NAD(P)-bd_dom_sf"/>
</dbReference>
<dbReference type="Gene3D" id="3.40.50.720">
    <property type="entry name" value="NAD(P)-binding Rossmann-like Domain"/>
    <property type="match status" value="2"/>
</dbReference>
<dbReference type="GO" id="GO:0016616">
    <property type="term" value="F:oxidoreductase activity, acting on the CH-OH group of donors, NAD or NADP as acceptor"/>
    <property type="evidence" value="ECO:0007669"/>
    <property type="project" value="UniProtKB-ARBA"/>
</dbReference>
<gene>
    <name evidence="3" type="ORF">P255_01155</name>
</gene>
<dbReference type="SUPFAM" id="SSF51735">
    <property type="entry name" value="NAD(P)-binding Rossmann-fold domains"/>
    <property type="match status" value="1"/>
</dbReference>
<feature type="domain" description="Ketoreductase" evidence="2">
    <location>
        <begin position="226"/>
        <end position="400"/>
    </location>
</feature>